<dbReference type="RefSeq" id="WP_181473270.1">
    <property type="nucleotide sequence ID" value="NZ_JACEFG010000003.1"/>
</dbReference>
<evidence type="ECO:0000256" key="6">
    <source>
        <dbReference type="ARBA" id="ARBA00022989"/>
    </source>
</evidence>
<evidence type="ECO:0000256" key="7">
    <source>
        <dbReference type="ARBA" id="ARBA00023136"/>
    </source>
</evidence>
<feature type="transmembrane region" description="Helical" evidence="8">
    <location>
        <begin position="12"/>
        <end position="34"/>
    </location>
</feature>
<comment type="subcellular location">
    <subcellularLocation>
        <location evidence="1">Cell membrane</location>
        <topology evidence="1">Multi-pass membrane protein</topology>
    </subcellularLocation>
</comment>
<dbReference type="Proteomes" id="UP000571017">
    <property type="component" value="Unassembled WGS sequence"/>
</dbReference>
<protein>
    <submittedName>
        <fullName evidence="9">Iron ABC transporter permease</fullName>
    </submittedName>
</protein>
<keyword evidence="7 8" id="KW-0472">Membrane</keyword>
<evidence type="ECO:0000256" key="5">
    <source>
        <dbReference type="ARBA" id="ARBA00022692"/>
    </source>
</evidence>
<gene>
    <name evidence="9" type="ORF">H0266_15175</name>
</gene>
<dbReference type="InterPro" id="IPR037294">
    <property type="entry name" value="ABC_BtuC-like"/>
</dbReference>
<dbReference type="FunFam" id="1.10.3470.10:FF:000001">
    <property type="entry name" value="Vitamin B12 ABC transporter permease BtuC"/>
    <property type="match status" value="1"/>
</dbReference>
<evidence type="ECO:0000256" key="8">
    <source>
        <dbReference type="SAM" id="Phobius"/>
    </source>
</evidence>
<evidence type="ECO:0000256" key="4">
    <source>
        <dbReference type="ARBA" id="ARBA00022475"/>
    </source>
</evidence>
<comment type="similarity">
    <text evidence="2">Belongs to the binding-protein-dependent transport system permease family. FecCD subfamily.</text>
</comment>
<feature type="transmembrane region" description="Helical" evidence="8">
    <location>
        <begin position="312"/>
        <end position="332"/>
    </location>
</feature>
<keyword evidence="6 8" id="KW-1133">Transmembrane helix</keyword>
<dbReference type="EMBL" id="JACEFG010000003">
    <property type="protein sequence ID" value="MBA2176238.1"/>
    <property type="molecule type" value="Genomic_DNA"/>
</dbReference>
<feature type="transmembrane region" description="Helical" evidence="8">
    <location>
        <begin position="92"/>
        <end position="110"/>
    </location>
</feature>
<dbReference type="Pfam" id="PF01032">
    <property type="entry name" value="FecCD"/>
    <property type="match status" value="1"/>
</dbReference>
<keyword evidence="3" id="KW-0813">Transport</keyword>
<feature type="transmembrane region" description="Helical" evidence="8">
    <location>
        <begin position="63"/>
        <end position="80"/>
    </location>
</feature>
<dbReference type="AlphaFoldDB" id="A0A838CWD0"/>
<feature type="transmembrane region" description="Helical" evidence="8">
    <location>
        <begin position="281"/>
        <end position="300"/>
    </location>
</feature>
<evidence type="ECO:0000313" key="10">
    <source>
        <dbReference type="Proteomes" id="UP000571017"/>
    </source>
</evidence>
<keyword evidence="4" id="KW-1003">Cell membrane</keyword>
<dbReference type="GO" id="GO:0022857">
    <property type="term" value="F:transmembrane transporter activity"/>
    <property type="evidence" value="ECO:0007669"/>
    <property type="project" value="InterPro"/>
</dbReference>
<dbReference type="Gene3D" id="1.10.3470.10">
    <property type="entry name" value="ABC transporter involved in vitamin B12 uptake, BtuC"/>
    <property type="match status" value="1"/>
</dbReference>
<dbReference type="InterPro" id="IPR000522">
    <property type="entry name" value="ABC_transptr_permease_BtuC"/>
</dbReference>
<dbReference type="GO" id="GO:0033214">
    <property type="term" value="P:siderophore-iron import into cell"/>
    <property type="evidence" value="ECO:0007669"/>
    <property type="project" value="TreeGrafter"/>
</dbReference>
<dbReference type="SUPFAM" id="SSF81345">
    <property type="entry name" value="ABC transporter involved in vitamin B12 uptake, BtuC"/>
    <property type="match status" value="1"/>
</dbReference>
<dbReference type="PANTHER" id="PTHR30472:SF64">
    <property type="entry name" value="IRON(3+)-HYDROXAMATE IMPORT SYSTEM PERMEASE PROTEIN FHUG"/>
    <property type="match status" value="1"/>
</dbReference>
<keyword evidence="10" id="KW-1185">Reference proteome</keyword>
<reference evidence="9 10" key="1">
    <citation type="journal article" date="2004" name="Extremophiles">
        <title>Halobacillus locisalis sp. nov., a halophilic bacterium isolated from a marine solar saltern of the Yellow Sea in Korea.</title>
        <authorList>
            <person name="Yoon J.H."/>
            <person name="Kang K.H."/>
            <person name="Oh T.K."/>
            <person name="Park Y.H."/>
        </authorList>
    </citation>
    <scope>NUCLEOTIDE SEQUENCE [LARGE SCALE GENOMIC DNA]</scope>
    <source>
        <strain evidence="9 10">KCTC 3788</strain>
    </source>
</reference>
<evidence type="ECO:0000256" key="2">
    <source>
        <dbReference type="ARBA" id="ARBA00007935"/>
    </source>
</evidence>
<dbReference type="PANTHER" id="PTHR30472">
    <property type="entry name" value="FERRIC ENTEROBACTIN TRANSPORT SYSTEM PERMEASE PROTEIN"/>
    <property type="match status" value="1"/>
</dbReference>
<dbReference type="CDD" id="cd06550">
    <property type="entry name" value="TM_ABC_iron-siderophores_like"/>
    <property type="match status" value="1"/>
</dbReference>
<comment type="caution">
    <text evidence="9">The sequence shown here is derived from an EMBL/GenBank/DDBJ whole genome shotgun (WGS) entry which is preliminary data.</text>
</comment>
<evidence type="ECO:0000256" key="3">
    <source>
        <dbReference type="ARBA" id="ARBA00022448"/>
    </source>
</evidence>
<accession>A0A838CWD0</accession>
<feature type="transmembrane region" description="Helical" evidence="8">
    <location>
        <begin position="154"/>
        <end position="174"/>
    </location>
</feature>
<dbReference type="GO" id="GO:0005886">
    <property type="term" value="C:plasma membrane"/>
    <property type="evidence" value="ECO:0007669"/>
    <property type="project" value="UniProtKB-SubCell"/>
</dbReference>
<feature type="transmembrane region" description="Helical" evidence="8">
    <location>
        <begin position="244"/>
        <end position="269"/>
    </location>
</feature>
<sequence length="334" mass="35242">MSAYVKRSWTIAFLLIASIITTLIISLNLGVISISPMEIFRTLTGDGEAQNQMVLVHFRLPRMVIALLIGAAMAVSGAILQSVTQNDLADPGIIGINAGAGFSVILYIFFFQGDMGGSDLSVFFMPIASLFGSTLAAVLIYAISWKNGVSPMRLVLVGIGINSAFSALIIIFQLKMDPKDFTRATVWLSGNISGTDWVYVLTLLPWVLILIPFAISKAGTLNTLHFGDEVAAGLGAAVERERRILLMIAVALAGASVSVGGGIAFIGLVVPHLARKLVGSMHGALIPISALMGALLLLVADTVGRNVLAPSEIPVGLVVSVIGGIYFLYLLMKS</sequence>
<organism evidence="9 10">
    <name type="scientific">Halobacillus locisalis</name>
    <dbReference type="NCBI Taxonomy" id="220753"/>
    <lineage>
        <taxon>Bacteria</taxon>
        <taxon>Bacillati</taxon>
        <taxon>Bacillota</taxon>
        <taxon>Bacilli</taxon>
        <taxon>Bacillales</taxon>
        <taxon>Bacillaceae</taxon>
        <taxon>Halobacillus</taxon>
    </lineage>
</organism>
<evidence type="ECO:0000313" key="9">
    <source>
        <dbReference type="EMBL" id="MBA2176238.1"/>
    </source>
</evidence>
<proteinExistence type="inferred from homology"/>
<feature type="transmembrane region" description="Helical" evidence="8">
    <location>
        <begin position="197"/>
        <end position="215"/>
    </location>
</feature>
<name>A0A838CWD0_9BACI</name>
<evidence type="ECO:0000256" key="1">
    <source>
        <dbReference type="ARBA" id="ARBA00004651"/>
    </source>
</evidence>
<keyword evidence="5 8" id="KW-0812">Transmembrane</keyword>
<feature type="transmembrane region" description="Helical" evidence="8">
    <location>
        <begin position="122"/>
        <end position="142"/>
    </location>
</feature>